<dbReference type="InterPro" id="IPR044048">
    <property type="entry name" value="Big_12"/>
</dbReference>
<feature type="domain" description="Cadherin" evidence="1">
    <location>
        <begin position="2524"/>
        <end position="2613"/>
    </location>
</feature>
<dbReference type="NCBIfam" id="TIGR04131">
    <property type="entry name" value="Bac_Flav_CTERM"/>
    <property type="match status" value="1"/>
</dbReference>
<dbReference type="InterPro" id="IPR013783">
    <property type="entry name" value="Ig-like_fold"/>
</dbReference>
<dbReference type="InterPro" id="IPR026341">
    <property type="entry name" value="T9SS_type_B"/>
</dbReference>
<dbReference type="GO" id="GO:0005509">
    <property type="term" value="F:calcium ion binding"/>
    <property type="evidence" value="ECO:0007669"/>
    <property type="project" value="InterPro"/>
</dbReference>
<dbReference type="KEGG" id="chih:GWR21_09515"/>
<evidence type="ECO:0000313" key="2">
    <source>
        <dbReference type="EMBL" id="QHS59819.1"/>
    </source>
</evidence>
<dbReference type="PANTHER" id="PTHR34677:SF3">
    <property type="entry name" value="BACTERIAL IG-LIKE DOMAIN-CONTAINING PROTEIN"/>
    <property type="match status" value="1"/>
</dbReference>
<evidence type="ECO:0000313" key="3">
    <source>
        <dbReference type="Proteomes" id="UP000476411"/>
    </source>
</evidence>
<dbReference type="RefSeq" id="WP_162331514.1">
    <property type="nucleotide sequence ID" value="NZ_CP048113.1"/>
</dbReference>
<dbReference type="CDD" id="cd11304">
    <property type="entry name" value="Cadherin_repeat"/>
    <property type="match status" value="1"/>
</dbReference>
<dbReference type="Pfam" id="PF19078">
    <property type="entry name" value="Big_12"/>
    <property type="match status" value="9"/>
</dbReference>
<dbReference type="Gene3D" id="2.60.40.10">
    <property type="entry name" value="Immunoglobulins"/>
    <property type="match status" value="1"/>
</dbReference>
<name>A0A6B9ZDI4_9BACT</name>
<protein>
    <submittedName>
        <fullName evidence="2">T9SS type B sorting domain-containing protein</fullName>
    </submittedName>
</protein>
<dbReference type="PANTHER" id="PTHR34677">
    <property type="match status" value="1"/>
</dbReference>
<gene>
    <name evidence="2" type="ORF">GWR21_09515</name>
</gene>
<sequence>MSDTFTKCINRLLLVLFFIVSGVTGYAQYNKSALETGYYYTGIARNQNGDLFAVRSNASGKYDVVKYAGGAGAGNIIYQNIDVDPPTAPYGIAVNSGGDVFVTSMNSAVTGWEVVKLTYPSYAPTKILGNNGKYITGLAIDNNDDLLTLEYEGGRYTVRRYPHGNENSAGTTVYATGVPLGAPPYPSAIAVDSRNNIYFADFPAEARGIIKVKAPFYTTDSIIANGRAFSGLAIDNFDRIYATEIVSSTASSIIRWNDSSFTTATSVYTNLHNSPGSYPGGVQPMASGKIFATDGVDQEIVQLTPQTTQIMQVKGLTANPTAANSLSFEVVYSAAPSGIGVGSFSLTTTGVTGASISSIAPTAEANKYNVYVATGNNSGTIRLNANATGITPTVTNAPMSSATYTIDKDAPSGSFTINGGAGYTNNPNIVLALTASDVTTSVNRMSFSIDGGSYTTNETFATSKNLTIPATSASHTVDVRFIDEAGNALQVSRNIVYDDVPPATPVITANPAALTTSGNATFTFTGESGATFEALLDGGAYAAATSPRTYTGLADGSHTFSVRAVDQAGNLSTTPATYTWTVDATAPAVSSVSVPANGYYRAGMDMDFKVKFSEVVNVTNAAGNPYINIIIGLTTVQVPYISGTGTDELTFRYTVQAGENDADGIAVQPDLRLNSGAIRDAAGNGYAGVQTMPLAGVASTTAVRVNTSIPSVTLSSAANAILNAPFSITVTFSEAVTGLVAADFTLTNATAGAPATSDNITYTILVTPTAQGAVSVSLPAGTVVNIGGNPNTASNTINRTFDNIAPTVTSVDVPANGYYNAGKNLDFTVNFSEDVVVTGTPRIVLVVGSTSIAADYIGMSGTNGLIFRYTVQSGQQDMDGIQVTGFTPNASTIRDAAGNNANTALNNVANTTQVRVNTTSPTVTLSAPLTLTNAPFTVTAAFSEAVTGLNASDFAVTNGTADNLQTSDNITYTVTITPAANGAVTVQLPAAAAVNIGDNPTQASNTVSVTADFTAPVVTSVGITPNGFYNEGQTLDFTVTFSEVVNVTTAGGTPYMAVNLTSGVQPAVYSAGSGTNTLTFTYTVVAGDMDMDGITLGAGISLGGGGTITDAAGNNANLVLNGVGNSSGVFVNTSHPTVTISAAAPSLVNAPFTVNITFSEAVTGLTATDFSIAGATISNIQTTNNITYTALVTPGADGNYNLSLPANAVVNIGDNGNQASNTYTFTYDATAPVVTGVAVPVNGYYKAGQTLDFIVRFDDDIIINTTGGNPTLSLTIGTATVNATYTGANGTDGLNFSYTVADGDQDMDGITVGTLALNGATIKDVATNDANLTLNNVGNTSAVRVNTTHPTVALSTNAVSPTNAAYTATVTFSEAVTGFVSGDITVSNATLGAVSTTDNITYTVLVTPTADGAVSLTVPADAAVNIGDNGNSASNTLTLTYDVTAPVVTSVTVPADGYYKATQQLNFIVNFNENITVNTTGGNPTLSLTIGAATVNATYMGTSGTNGITFSYIVQNGQEDMDGITVGTLALNGATIQDAATNDVNLTLNSVGNTANVKVNTTNTTAILSTPATLVNGAFTVTATFGEAVTGLVAGDFVTTNGNVTNLQTADNITYTVTVTPTTDGAATTVNLPASAAVNVGGNPSQASNTLTVNYDATAPVVTTVGVPANGYYKAGDVLTFTVNFSENITVTGTPSLGVTIGTATVAATYTGGTGTNALTYAYTVVNGDQDMNGIEVGTLSLNGGTMKDAAGNNANGTLNSVGATTGVFVNTTHPTVTLSTTAPSLVNAPFTATITFSEAVTGFAAGDITVANATLSAINTTDNITYTVLVTPTADGVVSLNVSADVAVNIGNNGNSASNTLNRTFDGTAPVVTSVSVPLPRYYHAGQALNFTVHYDSDISVNTAGGVPTISLEIGSVMVNATYTGMDGTNGLNFTYTVVNGDEDMNGIIVGTMALNGATIRDAATNDANLILFNTANTSGVRVNTTHPTVAISTTAPALVNVPFNMTVTFSEAVTGFTGADITATNATVGTPATTDNITYTVLVTPTADGAVSLNVPANVAVNIGDNGNSASNTLNLTYDATGPVVTSVTVPADGYYNEGNTLNFSVTFNEDIAVNIPAGNDPTLSIIIGTATVNATYTGKTAANALGFSYTVVDGDQDMDGITIGTLTLNGSTVQDAVNNNANLTLNNVGNTTNVKVSTANPTVTLSTTATLVNAPFTVTAVFSEPVTILTASDFAATNGTVSNVSSTDNITYTATITPTADGAVTVQIPANGVVNTGGNPNLASNTVTVTNDVTAPVVTAVTVPANGYYKAGDVLNFTVNFSENITAATTGGTPYLTVTLSTGTVRAGYTGTAANAVTFSYIVRPGDMDLDGITVGTITLNGGTFQDVATNDADVTLHNIGNTTGVLVHTASPSVQLSTTAASRVNAPFTVTVTFNEAVTGLAIADFTVTNGTAGSLQTADNITYTVVVTPAVDGAVTIQLPTGTVVNVVGNVNTASNILSLTYDVTAPVVTTGLAFETLERSAVGATVGTVTATEVAGTLQNWTIATDDSNGAFAIDANGNITVKDQAKLNAKANSTVTLTVTVSDGLNTSVATPVTVKVLPVNLAPSLDPISDETVCPSDDIHTINLNGASAGEAAQTFSFRISTDKPANFDQLSVSSTSGQVTYQLKPTATGTATVTVTIQDNGGTANGGVDTLRRSFTITVATLGQVDITSDKGNSISKGDVVNLTATGGTIFKWDNATGIISGQNSAVLVVRPMENTTYRVTVSNAAGCSNTAEFTLNVVEDFKVEATNLLTPNGDGVNDKWVIRNLDSYPDNELKIYDRAGRLVYTRRNYANEWDGTLNGSPLGEGTYYYILTIQGGAKTAKGYITIIRDRR</sequence>
<organism evidence="2 3">
    <name type="scientific">Chitinophaga agri</name>
    <dbReference type="NCBI Taxonomy" id="2703787"/>
    <lineage>
        <taxon>Bacteria</taxon>
        <taxon>Pseudomonadati</taxon>
        <taxon>Bacteroidota</taxon>
        <taxon>Chitinophagia</taxon>
        <taxon>Chitinophagales</taxon>
        <taxon>Chitinophagaceae</taxon>
        <taxon>Chitinophaga</taxon>
    </lineage>
</organism>
<dbReference type="InterPro" id="IPR015919">
    <property type="entry name" value="Cadherin-like_sf"/>
</dbReference>
<dbReference type="SUPFAM" id="SSF49313">
    <property type="entry name" value="Cadherin-like"/>
    <property type="match status" value="1"/>
</dbReference>
<evidence type="ECO:0000259" key="1">
    <source>
        <dbReference type="PROSITE" id="PS50268"/>
    </source>
</evidence>
<proteinExistence type="predicted"/>
<dbReference type="Proteomes" id="UP000476411">
    <property type="component" value="Chromosome"/>
</dbReference>
<dbReference type="GO" id="GO:0016020">
    <property type="term" value="C:membrane"/>
    <property type="evidence" value="ECO:0007669"/>
    <property type="project" value="InterPro"/>
</dbReference>
<dbReference type="InterPro" id="IPR002126">
    <property type="entry name" value="Cadherin-like_dom"/>
</dbReference>
<dbReference type="Gene3D" id="2.60.40.60">
    <property type="entry name" value="Cadherins"/>
    <property type="match status" value="1"/>
</dbReference>
<dbReference type="SUPFAM" id="SSF101898">
    <property type="entry name" value="NHL repeat"/>
    <property type="match status" value="1"/>
</dbReference>
<reference evidence="2 3" key="1">
    <citation type="submission" date="2020-01" db="EMBL/GenBank/DDBJ databases">
        <title>Complete genome sequence of Chitinophaga sp. H33E-04 isolated from quinoa roots.</title>
        <authorList>
            <person name="Weon H.-Y."/>
            <person name="Lee S.A."/>
        </authorList>
    </citation>
    <scope>NUCLEOTIDE SEQUENCE [LARGE SCALE GENOMIC DNA]</scope>
    <source>
        <strain evidence="2 3">H33E-04</strain>
    </source>
</reference>
<dbReference type="PROSITE" id="PS50268">
    <property type="entry name" value="CADHERIN_2"/>
    <property type="match status" value="1"/>
</dbReference>
<keyword evidence="3" id="KW-1185">Reference proteome</keyword>
<dbReference type="EMBL" id="CP048113">
    <property type="protein sequence ID" value="QHS59819.1"/>
    <property type="molecule type" value="Genomic_DNA"/>
</dbReference>
<accession>A0A6B9ZDI4</accession>
<dbReference type="GO" id="GO:0007156">
    <property type="term" value="P:homophilic cell adhesion via plasma membrane adhesion molecules"/>
    <property type="evidence" value="ECO:0007669"/>
    <property type="project" value="InterPro"/>
</dbReference>
<dbReference type="Pfam" id="PF13585">
    <property type="entry name" value="CHU_C"/>
    <property type="match status" value="1"/>
</dbReference>